<accession>A0A4S3ZU82</accession>
<keyword evidence="1" id="KW-0812">Transmembrane</keyword>
<dbReference type="Pfam" id="PF06912">
    <property type="entry name" value="DUF1275"/>
    <property type="match status" value="1"/>
</dbReference>
<dbReference type="PANTHER" id="PTHR37314:SF5">
    <property type="entry name" value="SLR0142 PROTEIN"/>
    <property type="match status" value="1"/>
</dbReference>
<dbReference type="InterPro" id="IPR010699">
    <property type="entry name" value="DUF1275"/>
</dbReference>
<dbReference type="EMBL" id="SSOA01000006">
    <property type="protein sequence ID" value="THF49275.1"/>
    <property type="molecule type" value="Genomic_DNA"/>
</dbReference>
<organism evidence="2 3">
    <name type="scientific">Allorhizobium terrae</name>
    <dbReference type="NCBI Taxonomy" id="1848972"/>
    <lineage>
        <taxon>Bacteria</taxon>
        <taxon>Pseudomonadati</taxon>
        <taxon>Pseudomonadota</taxon>
        <taxon>Alphaproteobacteria</taxon>
        <taxon>Hyphomicrobiales</taxon>
        <taxon>Rhizobiaceae</taxon>
        <taxon>Rhizobium/Agrobacterium group</taxon>
        <taxon>Allorhizobium</taxon>
    </lineage>
</organism>
<evidence type="ECO:0000313" key="2">
    <source>
        <dbReference type="EMBL" id="THF49275.1"/>
    </source>
</evidence>
<feature type="transmembrane region" description="Helical" evidence="1">
    <location>
        <begin position="85"/>
        <end position="107"/>
    </location>
</feature>
<feature type="transmembrane region" description="Helical" evidence="1">
    <location>
        <begin position="183"/>
        <end position="206"/>
    </location>
</feature>
<sequence>MAKPHLAVVLSLNAGYVDTMGFLALAGLFTAHVTGNFVTLGAASVFGSSGGLAKLLALPVFCIIVLLTGLFMLRLKQGREQKIRLLLLLQLFFLIAAAIMAILHGPLQHGDQLAEVTIGMTLVIAMAVQNGLHRIHLGKMPPTTLMTGTTTQIMLDAAELINGRAGSHKPAIIGRMKRMIANLAAFALGCAAAALAITVLGIWSFVIPPLIQLLAFFTETSEPDA</sequence>
<dbReference type="RefSeq" id="WP_190236254.1">
    <property type="nucleotide sequence ID" value="NZ_SSOA01000006.1"/>
</dbReference>
<gene>
    <name evidence="2" type="ORF">E6C51_12895</name>
</gene>
<keyword evidence="3" id="KW-1185">Reference proteome</keyword>
<dbReference type="Proteomes" id="UP000310754">
    <property type="component" value="Unassembled WGS sequence"/>
</dbReference>
<comment type="caution">
    <text evidence="2">The sequence shown here is derived from an EMBL/GenBank/DDBJ whole genome shotgun (WGS) entry which is preliminary data.</text>
</comment>
<reference evidence="2 3" key="1">
    <citation type="submission" date="2019-04" db="EMBL/GenBank/DDBJ databases">
        <title>Rhizobium terrae sp. nov., isolated from a paddy soil.</title>
        <authorList>
            <person name="Lin S.-Y."/>
            <person name="Hameed A."/>
            <person name="Huang H.-I."/>
            <person name="Young C.-C."/>
        </authorList>
    </citation>
    <scope>NUCLEOTIDE SEQUENCE [LARGE SCALE GENOMIC DNA]</scope>
    <source>
        <strain evidence="2 3">CC-HIH110</strain>
    </source>
</reference>
<protein>
    <submittedName>
        <fullName evidence="2">DUF1275 domain-containing protein</fullName>
    </submittedName>
</protein>
<name>A0A4S3ZU82_9HYPH</name>
<dbReference type="AlphaFoldDB" id="A0A4S3ZU82"/>
<feature type="transmembrane region" description="Helical" evidence="1">
    <location>
        <begin position="113"/>
        <end position="132"/>
    </location>
</feature>
<keyword evidence="1" id="KW-0472">Membrane</keyword>
<feature type="transmembrane region" description="Helical" evidence="1">
    <location>
        <begin position="52"/>
        <end position="73"/>
    </location>
</feature>
<evidence type="ECO:0000256" key="1">
    <source>
        <dbReference type="SAM" id="Phobius"/>
    </source>
</evidence>
<proteinExistence type="predicted"/>
<evidence type="ECO:0000313" key="3">
    <source>
        <dbReference type="Proteomes" id="UP000310754"/>
    </source>
</evidence>
<keyword evidence="1" id="KW-1133">Transmembrane helix</keyword>
<dbReference type="PANTHER" id="PTHR37314">
    <property type="entry name" value="SLR0142 PROTEIN"/>
    <property type="match status" value="1"/>
</dbReference>